<evidence type="ECO:0000313" key="3">
    <source>
        <dbReference type="Proteomes" id="UP000813385"/>
    </source>
</evidence>
<dbReference type="EMBL" id="JAGPXD010000004">
    <property type="protein sequence ID" value="KAH7357989.1"/>
    <property type="molecule type" value="Genomic_DNA"/>
</dbReference>
<evidence type="ECO:0000313" key="2">
    <source>
        <dbReference type="EMBL" id="KAH7357989.1"/>
    </source>
</evidence>
<dbReference type="Proteomes" id="UP000813385">
    <property type="component" value="Unassembled WGS sequence"/>
</dbReference>
<evidence type="ECO:0000259" key="1">
    <source>
        <dbReference type="Pfam" id="PF06985"/>
    </source>
</evidence>
<comment type="caution">
    <text evidence="2">The sequence shown here is derived from an EMBL/GenBank/DDBJ whole genome shotgun (WGS) entry which is preliminary data.</text>
</comment>
<sequence>MLCETCRAITPQAFWSQRESTRRAGRPVVEHGYPHLDYVSLGVSSATCDLCALIFAQLGGERKDLDHTKKHRVLLISSTYPSHKGLAPGVSSIYGMVVGTKIRGYFHVFADPDNMAAISGDITGRQLLSRPDSEEAFAQVKSWLADCDARHPECRRQNFFVTEGGKGGKPRHANRDFPTRLLCIEDDRLRLVDGPDVSEDYVALSYCWGTSGQLTTTTHNTAAHRRGIPLDDLPLTQRQAAAATRKLGMRYLWVDALCIVQDDKADWGREAPQMGFIYHNAFLTIAAAGSSSSAGGLFHQRTARPTPVPVPYQSSTGKRTMLIAPLGDGFVQALDQSVWNSRGWVYQERILSRRIVEFSTSQIFFECQRHSVGEDGLPVMSIEKRLAAGRMLHGLESLWCGLIKGYTSRSLTCADDRTMAIESLARYVAGRTDTPSTKEGMYCAGAWLGKSPCHLLWYCSDRLATGGPSPRAPSWSWGSVDVPVQWEMSWYVFGSELVSKLELPPEVYGLVPTDKRVRTARLRVEAPVINLRRADKRMGLVEGSEAVSMGMGPYEVNAQTHPGCYQILSSTGKVVGWGVFDQGAAGPQSFLAAILSTSMDEEEKLSHVVLLAAAEVEADNFVRIGVGEIRTTVDECVRKVVTIV</sequence>
<proteinExistence type="predicted"/>
<reference evidence="2" key="1">
    <citation type="journal article" date="2021" name="Nat. Commun.">
        <title>Genetic determinants of endophytism in the Arabidopsis root mycobiome.</title>
        <authorList>
            <person name="Mesny F."/>
            <person name="Miyauchi S."/>
            <person name="Thiergart T."/>
            <person name="Pickel B."/>
            <person name="Atanasova L."/>
            <person name="Karlsson M."/>
            <person name="Huettel B."/>
            <person name="Barry K.W."/>
            <person name="Haridas S."/>
            <person name="Chen C."/>
            <person name="Bauer D."/>
            <person name="Andreopoulos W."/>
            <person name="Pangilinan J."/>
            <person name="LaButti K."/>
            <person name="Riley R."/>
            <person name="Lipzen A."/>
            <person name="Clum A."/>
            <person name="Drula E."/>
            <person name="Henrissat B."/>
            <person name="Kohler A."/>
            <person name="Grigoriev I.V."/>
            <person name="Martin F.M."/>
            <person name="Hacquard S."/>
        </authorList>
    </citation>
    <scope>NUCLEOTIDE SEQUENCE</scope>
    <source>
        <strain evidence="2">MPI-CAGE-AT-0016</strain>
    </source>
</reference>
<gene>
    <name evidence="2" type="ORF">B0T11DRAFT_98528</name>
</gene>
<dbReference type="InterPro" id="IPR010730">
    <property type="entry name" value="HET"/>
</dbReference>
<feature type="domain" description="Heterokaryon incompatibility" evidence="1">
    <location>
        <begin position="201"/>
        <end position="348"/>
    </location>
</feature>
<dbReference type="PANTHER" id="PTHR33112">
    <property type="entry name" value="DOMAIN PROTEIN, PUTATIVE-RELATED"/>
    <property type="match status" value="1"/>
</dbReference>
<dbReference type="AlphaFoldDB" id="A0A8K0TAF8"/>
<dbReference type="Pfam" id="PF06985">
    <property type="entry name" value="HET"/>
    <property type="match status" value="1"/>
</dbReference>
<name>A0A8K0TAF8_9PEZI</name>
<protein>
    <submittedName>
        <fullName evidence="2">Heterokaryon incompatibility protein-domain-containing protein</fullName>
    </submittedName>
</protein>
<dbReference type="OrthoDB" id="3789824at2759"/>
<accession>A0A8K0TAF8</accession>
<organism evidence="2 3">
    <name type="scientific">Plectosphaerella cucumerina</name>
    <dbReference type="NCBI Taxonomy" id="40658"/>
    <lineage>
        <taxon>Eukaryota</taxon>
        <taxon>Fungi</taxon>
        <taxon>Dikarya</taxon>
        <taxon>Ascomycota</taxon>
        <taxon>Pezizomycotina</taxon>
        <taxon>Sordariomycetes</taxon>
        <taxon>Hypocreomycetidae</taxon>
        <taxon>Glomerellales</taxon>
        <taxon>Plectosphaerellaceae</taxon>
        <taxon>Plectosphaerella</taxon>
    </lineage>
</organism>
<keyword evidence="3" id="KW-1185">Reference proteome</keyword>
<dbReference type="PANTHER" id="PTHR33112:SF16">
    <property type="entry name" value="HETEROKARYON INCOMPATIBILITY DOMAIN-CONTAINING PROTEIN"/>
    <property type="match status" value="1"/>
</dbReference>